<accession>A0A7S2D374</accession>
<sequence length="90" mass="9068">MALVPFAAPKVLTMVQTSLDDLGRVVSAYRDTVPLVVSAVEDVAFGRVGCSASPSQHRLNSGAAPSAAGARLFLGLVLAALGSAWASSVA</sequence>
<proteinExistence type="predicted"/>
<feature type="transmembrane region" description="Helical" evidence="1">
    <location>
        <begin position="68"/>
        <end position="86"/>
    </location>
</feature>
<reference evidence="2" key="1">
    <citation type="submission" date="2021-01" db="EMBL/GenBank/DDBJ databases">
        <authorList>
            <person name="Corre E."/>
            <person name="Pelletier E."/>
            <person name="Niang G."/>
            <person name="Scheremetjew M."/>
            <person name="Finn R."/>
            <person name="Kale V."/>
            <person name="Holt S."/>
            <person name="Cochrane G."/>
            <person name="Meng A."/>
            <person name="Brown T."/>
            <person name="Cohen L."/>
        </authorList>
    </citation>
    <scope>NUCLEOTIDE SEQUENCE</scope>
    <source>
        <strain evidence="2">CCMP2222</strain>
    </source>
</reference>
<gene>
    <name evidence="2" type="ORF">AAND1436_LOCUS22043</name>
</gene>
<protein>
    <submittedName>
        <fullName evidence="2">Uncharacterized protein</fullName>
    </submittedName>
</protein>
<keyword evidence="1" id="KW-0472">Membrane</keyword>
<dbReference type="AlphaFoldDB" id="A0A7S2D374"/>
<evidence type="ECO:0000256" key="1">
    <source>
        <dbReference type="SAM" id="Phobius"/>
    </source>
</evidence>
<dbReference type="EMBL" id="HBGQ01045081">
    <property type="protein sequence ID" value="CAD9441702.1"/>
    <property type="molecule type" value="Transcribed_RNA"/>
</dbReference>
<organism evidence="2">
    <name type="scientific">Alexandrium andersonii</name>
    <dbReference type="NCBI Taxonomy" id="327968"/>
    <lineage>
        <taxon>Eukaryota</taxon>
        <taxon>Sar</taxon>
        <taxon>Alveolata</taxon>
        <taxon>Dinophyceae</taxon>
        <taxon>Gonyaulacales</taxon>
        <taxon>Pyrocystaceae</taxon>
        <taxon>Alexandrium</taxon>
    </lineage>
</organism>
<evidence type="ECO:0000313" key="2">
    <source>
        <dbReference type="EMBL" id="CAD9441702.1"/>
    </source>
</evidence>
<keyword evidence="1" id="KW-1133">Transmembrane helix</keyword>
<keyword evidence="1" id="KW-0812">Transmembrane</keyword>
<name>A0A7S2D374_9DINO</name>